<keyword evidence="2" id="KW-1185">Reference proteome</keyword>
<dbReference type="Proteomes" id="UP000708208">
    <property type="component" value="Unassembled WGS sequence"/>
</dbReference>
<feature type="non-terminal residue" evidence="1">
    <location>
        <position position="1"/>
    </location>
</feature>
<gene>
    <name evidence="1" type="ORF">AFUS01_LOCUS40361</name>
</gene>
<evidence type="ECO:0000313" key="2">
    <source>
        <dbReference type="Proteomes" id="UP000708208"/>
    </source>
</evidence>
<proteinExistence type="predicted"/>
<dbReference type="EMBL" id="CAJVCH010556551">
    <property type="protein sequence ID" value="CAG7830564.1"/>
    <property type="molecule type" value="Genomic_DNA"/>
</dbReference>
<organism evidence="1 2">
    <name type="scientific">Allacma fusca</name>
    <dbReference type="NCBI Taxonomy" id="39272"/>
    <lineage>
        <taxon>Eukaryota</taxon>
        <taxon>Metazoa</taxon>
        <taxon>Ecdysozoa</taxon>
        <taxon>Arthropoda</taxon>
        <taxon>Hexapoda</taxon>
        <taxon>Collembola</taxon>
        <taxon>Symphypleona</taxon>
        <taxon>Sminthuridae</taxon>
        <taxon>Allacma</taxon>
    </lineage>
</organism>
<name>A0A8J2PRA6_9HEXA</name>
<reference evidence="1" key="1">
    <citation type="submission" date="2021-06" db="EMBL/GenBank/DDBJ databases">
        <authorList>
            <person name="Hodson N. C."/>
            <person name="Mongue J. A."/>
            <person name="Jaron S. K."/>
        </authorList>
    </citation>
    <scope>NUCLEOTIDE SEQUENCE</scope>
</reference>
<sequence length="31" mass="3840">ALPKTPKREIQFKLKLWFKKLYCPLLFKMTE</sequence>
<accession>A0A8J2PRA6</accession>
<dbReference type="AlphaFoldDB" id="A0A8J2PRA6"/>
<evidence type="ECO:0000313" key="1">
    <source>
        <dbReference type="EMBL" id="CAG7830564.1"/>
    </source>
</evidence>
<protein>
    <submittedName>
        <fullName evidence="1">Uncharacterized protein</fullName>
    </submittedName>
</protein>
<comment type="caution">
    <text evidence="1">The sequence shown here is derived from an EMBL/GenBank/DDBJ whole genome shotgun (WGS) entry which is preliminary data.</text>
</comment>